<sequence length="121" mass="13585">MTDPNLALQQLLQPGGTAGPFPPGSRYYGIPTAILESADGRKTAYLRRRFVPAPERFELLQEHTVSQNERLDNTTARYLGDPEQFWRLCDANRALQPRELEQVGRKLRITLPEGIPGPSNA</sequence>
<evidence type="ECO:0000313" key="1">
    <source>
        <dbReference type="EMBL" id="OAI19642.1"/>
    </source>
</evidence>
<dbReference type="RefSeq" id="WP_064027789.1">
    <property type="nucleotide sequence ID" value="NZ_LUUK01000155.1"/>
</dbReference>
<gene>
    <name evidence="1" type="ORF">A1355_03845</name>
</gene>
<proteinExistence type="predicted"/>
<name>A0A177NP61_9GAMM</name>
<dbReference type="Proteomes" id="UP000077628">
    <property type="component" value="Unassembled WGS sequence"/>
</dbReference>
<keyword evidence="2" id="KW-1185">Reference proteome</keyword>
<evidence type="ECO:0008006" key="3">
    <source>
        <dbReference type="Google" id="ProtNLM"/>
    </source>
</evidence>
<organism evidence="1 2">
    <name type="scientific">Methylomonas koyamae</name>
    <dbReference type="NCBI Taxonomy" id="702114"/>
    <lineage>
        <taxon>Bacteria</taxon>
        <taxon>Pseudomonadati</taxon>
        <taxon>Pseudomonadota</taxon>
        <taxon>Gammaproteobacteria</taxon>
        <taxon>Methylococcales</taxon>
        <taxon>Methylococcaceae</taxon>
        <taxon>Methylomonas</taxon>
    </lineage>
</organism>
<dbReference type="AlphaFoldDB" id="A0A177NP61"/>
<reference evidence="2" key="1">
    <citation type="submission" date="2016-03" db="EMBL/GenBank/DDBJ databases">
        <authorList>
            <person name="Heylen K."/>
            <person name="De Vos P."/>
            <person name="Vekeman B."/>
        </authorList>
    </citation>
    <scope>NUCLEOTIDE SEQUENCE [LARGE SCALE GENOMIC DNA]</scope>
    <source>
        <strain evidence="2">R-45383</strain>
    </source>
</reference>
<dbReference type="EMBL" id="LUUK01000155">
    <property type="protein sequence ID" value="OAI19642.1"/>
    <property type="molecule type" value="Genomic_DNA"/>
</dbReference>
<evidence type="ECO:0000313" key="2">
    <source>
        <dbReference type="Proteomes" id="UP000077628"/>
    </source>
</evidence>
<dbReference type="OrthoDB" id="9809850at2"/>
<accession>A0A177NP61</accession>
<dbReference type="STRING" id="702114.A1355_03845"/>
<protein>
    <recommendedName>
        <fullName evidence="3">LysM domain-containing protein</fullName>
    </recommendedName>
</protein>
<comment type="caution">
    <text evidence="1">The sequence shown here is derived from an EMBL/GenBank/DDBJ whole genome shotgun (WGS) entry which is preliminary data.</text>
</comment>